<keyword evidence="1" id="KW-0677">Repeat</keyword>
<name>A0ABN7SJV2_OIKDI</name>
<dbReference type="SUPFAM" id="SSF48403">
    <property type="entry name" value="Ankyrin repeat"/>
    <property type="match status" value="1"/>
</dbReference>
<dbReference type="PANTHER" id="PTHR24171">
    <property type="entry name" value="ANKYRIN REPEAT DOMAIN-CONTAINING PROTEIN 39-RELATED"/>
    <property type="match status" value="1"/>
</dbReference>
<evidence type="ECO:0000313" key="5">
    <source>
        <dbReference type="Proteomes" id="UP001158576"/>
    </source>
</evidence>
<protein>
    <submittedName>
        <fullName evidence="4">Oidioi.mRNA.OKI2018_I69.chr1.g447.t1.cds</fullName>
    </submittedName>
</protein>
<evidence type="ECO:0000256" key="2">
    <source>
        <dbReference type="ARBA" id="ARBA00023043"/>
    </source>
</evidence>
<sequence>MEQFSQIRNIQLEDEVFRRASCEQSRIVYAAESGDLLQVQRILKIRPNLVNWTTSACWSALHMASRFGHLDIVKFLVQSGADLNILSYSKSTPLMEATAAGQIDCVRFLLKKGCKVNLHDTTELK</sequence>
<dbReference type="InterPro" id="IPR036770">
    <property type="entry name" value="Ankyrin_rpt-contain_sf"/>
</dbReference>
<evidence type="ECO:0000313" key="4">
    <source>
        <dbReference type="EMBL" id="CAG5102747.1"/>
    </source>
</evidence>
<dbReference type="PROSITE" id="PS50297">
    <property type="entry name" value="ANK_REP_REGION"/>
    <property type="match status" value="2"/>
</dbReference>
<dbReference type="EMBL" id="OU015566">
    <property type="protein sequence ID" value="CAG5102747.1"/>
    <property type="molecule type" value="Genomic_DNA"/>
</dbReference>
<dbReference type="PROSITE" id="PS50088">
    <property type="entry name" value="ANK_REPEAT"/>
    <property type="match status" value="2"/>
</dbReference>
<evidence type="ECO:0000256" key="3">
    <source>
        <dbReference type="PROSITE-ProRule" id="PRU00023"/>
    </source>
</evidence>
<keyword evidence="5" id="KW-1185">Reference proteome</keyword>
<dbReference type="Gene3D" id="1.25.40.20">
    <property type="entry name" value="Ankyrin repeat-containing domain"/>
    <property type="match status" value="1"/>
</dbReference>
<keyword evidence="2 3" id="KW-0040">ANK repeat</keyword>
<gene>
    <name evidence="4" type="ORF">OKIOD_LOCUS9212</name>
</gene>
<reference evidence="4 5" key="1">
    <citation type="submission" date="2021-04" db="EMBL/GenBank/DDBJ databases">
        <authorList>
            <person name="Bliznina A."/>
        </authorList>
    </citation>
    <scope>NUCLEOTIDE SEQUENCE [LARGE SCALE GENOMIC DNA]</scope>
</reference>
<evidence type="ECO:0000256" key="1">
    <source>
        <dbReference type="ARBA" id="ARBA00022737"/>
    </source>
</evidence>
<organism evidence="4 5">
    <name type="scientific">Oikopleura dioica</name>
    <name type="common">Tunicate</name>
    <dbReference type="NCBI Taxonomy" id="34765"/>
    <lineage>
        <taxon>Eukaryota</taxon>
        <taxon>Metazoa</taxon>
        <taxon>Chordata</taxon>
        <taxon>Tunicata</taxon>
        <taxon>Appendicularia</taxon>
        <taxon>Copelata</taxon>
        <taxon>Oikopleuridae</taxon>
        <taxon>Oikopleura</taxon>
    </lineage>
</organism>
<dbReference type="PANTHER" id="PTHR24171:SF9">
    <property type="entry name" value="ANKYRIN REPEAT DOMAIN-CONTAINING PROTEIN 39"/>
    <property type="match status" value="1"/>
</dbReference>
<feature type="repeat" description="ANK" evidence="3">
    <location>
        <begin position="59"/>
        <end position="88"/>
    </location>
</feature>
<dbReference type="InterPro" id="IPR002110">
    <property type="entry name" value="Ankyrin_rpt"/>
</dbReference>
<dbReference type="SMART" id="SM00248">
    <property type="entry name" value="ANK"/>
    <property type="match status" value="2"/>
</dbReference>
<dbReference type="Proteomes" id="UP001158576">
    <property type="component" value="Chromosome 1"/>
</dbReference>
<accession>A0ABN7SJV2</accession>
<dbReference type="Pfam" id="PF12796">
    <property type="entry name" value="Ank_2"/>
    <property type="match status" value="1"/>
</dbReference>
<proteinExistence type="predicted"/>
<feature type="repeat" description="ANK" evidence="3">
    <location>
        <begin position="89"/>
        <end position="121"/>
    </location>
</feature>